<keyword evidence="3" id="KW-1185">Reference proteome</keyword>
<protein>
    <submittedName>
        <fullName evidence="2">Uncharacterized protein</fullName>
    </submittedName>
</protein>
<evidence type="ECO:0000313" key="2">
    <source>
        <dbReference type="EMBL" id="GAA2679942.1"/>
    </source>
</evidence>
<dbReference type="EMBL" id="BAAARK010000025">
    <property type="protein sequence ID" value="GAA2679942.1"/>
    <property type="molecule type" value="Genomic_DNA"/>
</dbReference>
<comment type="caution">
    <text evidence="2">The sequence shown here is derived from an EMBL/GenBank/DDBJ whole genome shotgun (WGS) entry which is preliminary data.</text>
</comment>
<feature type="compositionally biased region" description="Basic and acidic residues" evidence="1">
    <location>
        <begin position="1"/>
        <end position="10"/>
    </location>
</feature>
<sequence>MVRRRAESRAPIDGQGGWRMHSERDARGRETVRRFLDALPDPPEAPESELPLGTGLPVPPADAATVIDAARSVAARYWHDEVEELPELVRGRLGEEDFSQLCLLADALVIGEHPSAHTWSEQELQRTAAWVAVLMDRLGEDGVQQLISVLTQTVER</sequence>
<evidence type="ECO:0000313" key="3">
    <source>
        <dbReference type="Proteomes" id="UP001500994"/>
    </source>
</evidence>
<gene>
    <name evidence="2" type="ORF">GCM10009864_60330</name>
</gene>
<dbReference type="Proteomes" id="UP001500994">
    <property type="component" value="Unassembled WGS sequence"/>
</dbReference>
<reference evidence="2 3" key="1">
    <citation type="journal article" date="2019" name="Int. J. Syst. Evol. Microbiol.">
        <title>The Global Catalogue of Microorganisms (GCM) 10K type strain sequencing project: providing services to taxonomists for standard genome sequencing and annotation.</title>
        <authorList>
            <consortium name="The Broad Institute Genomics Platform"/>
            <consortium name="The Broad Institute Genome Sequencing Center for Infectious Disease"/>
            <person name="Wu L."/>
            <person name="Ma J."/>
        </authorList>
    </citation>
    <scope>NUCLEOTIDE SEQUENCE [LARGE SCALE GENOMIC DNA]</scope>
    <source>
        <strain evidence="2 3">JCM 16374</strain>
    </source>
</reference>
<evidence type="ECO:0000256" key="1">
    <source>
        <dbReference type="SAM" id="MobiDB-lite"/>
    </source>
</evidence>
<name>A0ABN3SLB6_9ACTN</name>
<feature type="region of interest" description="Disordered" evidence="1">
    <location>
        <begin position="1"/>
        <end position="57"/>
    </location>
</feature>
<feature type="compositionally biased region" description="Basic and acidic residues" evidence="1">
    <location>
        <begin position="20"/>
        <end position="36"/>
    </location>
</feature>
<proteinExistence type="predicted"/>
<organism evidence="2 3">
    <name type="scientific">Streptomyces lunalinharesii</name>
    <dbReference type="NCBI Taxonomy" id="333384"/>
    <lineage>
        <taxon>Bacteria</taxon>
        <taxon>Bacillati</taxon>
        <taxon>Actinomycetota</taxon>
        <taxon>Actinomycetes</taxon>
        <taxon>Kitasatosporales</taxon>
        <taxon>Streptomycetaceae</taxon>
        <taxon>Streptomyces</taxon>
    </lineage>
</organism>
<accession>A0ABN3SLB6</accession>